<dbReference type="GO" id="GO:0005655">
    <property type="term" value="C:nucleolar ribonuclease P complex"/>
    <property type="evidence" value="ECO:0007669"/>
    <property type="project" value="InterPro"/>
</dbReference>
<dbReference type="PANTHER" id="PTHR22731:SF3">
    <property type="entry name" value="RIBONUCLEASES P_MRP PROTEIN SUBUNIT POP1"/>
    <property type="match status" value="1"/>
</dbReference>
<accession>A0A2W1BJ58</accession>
<dbReference type="GO" id="GO:0001682">
    <property type="term" value="P:tRNA 5'-leader removal"/>
    <property type="evidence" value="ECO:0007669"/>
    <property type="project" value="InterPro"/>
</dbReference>
<dbReference type="PANTHER" id="PTHR22731">
    <property type="entry name" value="RIBONUCLEASES P/MRP PROTEIN SUBUNIT POP1"/>
    <property type="match status" value="1"/>
</dbReference>
<dbReference type="InterPro" id="IPR039182">
    <property type="entry name" value="Pop1"/>
</dbReference>
<keyword evidence="2" id="KW-1185">Reference proteome</keyword>
<protein>
    <submittedName>
        <fullName evidence="1">Uncharacterized protein</fullName>
    </submittedName>
</protein>
<sequence length="188" mass="21115">MPQAFNRFRLTGPNSHAVLAQSLKCVNDIDCIKNDKWVSLHKPKDLKDKDEYWQSISTASTPAQLPSNMIVGLVVKDPRLSRPSRRTKAKQESNTDTSIESLLTVPPYLSSSPLWDVKIHESIKKESMTNGQFVKHVTKNQLVPGEIDEHDPALQSVPIVLIQRSGSQNSEFKKIGMSICLFTYISNI</sequence>
<reference evidence="1 2" key="1">
    <citation type="journal article" date="2017" name="BMC Biol.">
        <title>Genomic innovations, transcriptional plasticity and gene loss underlying the evolution and divergence of two highly polyphagous and invasive Helicoverpa pest species.</title>
        <authorList>
            <person name="Pearce S.L."/>
            <person name="Clarke D.F."/>
            <person name="East P.D."/>
            <person name="Elfekih S."/>
            <person name="Gordon K.H."/>
            <person name="Jermiin L.S."/>
            <person name="McGaughran A."/>
            <person name="Oakeshott J.G."/>
            <person name="Papanikolaou A."/>
            <person name="Perera O.P."/>
            <person name="Rane R.V."/>
            <person name="Richards S."/>
            <person name="Tay W.T."/>
            <person name="Walsh T.K."/>
            <person name="Anderson A."/>
            <person name="Anderson C.J."/>
            <person name="Asgari S."/>
            <person name="Board P.G."/>
            <person name="Bretschneider A."/>
            <person name="Campbell P.M."/>
            <person name="Chertemps T."/>
            <person name="Christeller J.T."/>
            <person name="Coppin C.W."/>
            <person name="Downes S.J."/>
            <person name="Duan G."/>
            <person name="Farnsworth C.A."/>
            <person name="Good R.T."/>
            <person name="Han L.B."/>
            <person name="Han Y.C."/>
            <person name="Hatje K."/>
            <person name="Horne I."/>
            <person name="Huang Y.P."/>
            <person name="Hughes D.S."/>
            <person name="Jacquin-Joly E."/>
            <person name="James W."/>
            <person name="Jhangiani S."/>
            <person name="Kollmar M."/>
            <person name="Kuwar S.S."/>
            <person name="Li S."/>
            <person name="Liu N.Y."/>
            <person name="Maibeche M.T."/>
            <person name="Miller J.R."/>
            <person name="Montagne N."/>
            <person name="Perry T."/>
            <person name="Qu J."/>
            <person name="Song S.V."/>
            <person name="Sutton G.G."/>
            <person name="Vogel H."/>
            <person name="Walenz B.P."/>
            <person name="Xu W."/>
            <person name="Zhang H.J."/>
            <person name="Zou Z."/>
            <person name="Batterham P."/>
            <person name="Edwards O.R."/>
            <person name="Feyereisen R."/>
            <person name="Gibbs R.A."/>
            <person name="Heckel D.G."/>
            <person name="McGrath A."/>
            <person name="Robin C."/>
            <person name="Scherer S.E."/>
            <person name="Worley K.C."/>
            <person name="Wu Y.D."/>
        </authorList>
    </citation>
    <scope>NUCLEOTIDE SEQUENCE [LARGE SCALE GENOMIC DNA]</scope>
    <source>
        <strain evidence="1">Harm_GR_Male_#8</strain>
        <tissue evidence="1">Whole organism</tissue>
    </source>
</reference>
<evidence type="ECO:0000313" key="1">
    <source>
        <dbReference type="EMBL" id="PZC73724.1"/>
    </source>
</evidence>
<dbReference type="Proteomes" id="UP000249218">
    <property type="component" value="Unassembled WGS sequence"/>
</dbReference>
<organism evidence="1 2">
    <name type="scientific">Helicoverpa armigera</name>
    <name type="common">Cotton bollworm</name>
    <name type="synonym">Heliothis armigera</name>
    <dbReference type="NCBI Taxonomy" id="29058"/>
    <lineage>
        <taxon>Eukaryota</taxon>
        <taxon>Metazoa</taxon>
        <taxon>Ecdysozoa</taxon>
        <taxon>Arthropoda</taxon>
        <taxon>Hexapoda</taxon>
        <taxon>Insecta</taxon>
        <taxon>Pterygota</taxon>
        <taxon>Neoptera</taxon>
        <taxon>Endopterygota</taxon>
        <taxon>Lepidoptera</taxon>
        <taxon>Glossata</taxon>
        <taxon>Ditrysia</taxon>
        <taxon>Noctuoidea</taxon>
        <taxon>Noctuidae</taxon>
        <taxon>Heliothinae</taxon>
        <taxon>Helicoverpa</taxon>
    </lineage>
</organism>
<evidence type="ECO:0000313" key="2">
    <source>
        <dbReference type="Proteomes" id="UP000249218"/>
    </source>
</evidence>
<dbReference type="GO" id="GO:0000172">
    <property type="term" value="C:ribonuclease MRP complex"/>
    <property type="evidence" value="ECO:0007669"/>
    <property type="project" value="InterPro"/>
</dbReference>
<proteinExistence type="predicted"/>
<name>A0A2W1BJ58_HELAM</name>
<dbReference type="AlphaFoldDB" id="A0A2W1BJ58"/>
<dbReference type="EMBL" id="KZ150089">
    <property type="protein sequence ID" value="PZC73724.1"/>
    <property type="molecule type" value="Genomic_DNA"/>
</dbReference>
<dbReference type="OrthoDB" id="442863at2759"/>
<gene>
    <name evidence="1" type="primary">HaOG208948</name>
    <name evidence="1" type="ORF">B5X24_HaOG208948</name>
</gene>